<evidence type="ECO:0000313" key="2">
    <source>
        <dbReference type="Proteomes" id="UP000274212"/>
    </source>
</evidence>
<dbReference type="AlphaFoldDB" id="A0A3M4TVB5"/>
<reference evidence="1 2" key="1">
    <citation type="submission" date="2018-08" db="EMBL/GenBank/DDBJ databases">
        <title>Recombination of ecologically and evolutionarily significant loci maintains genetic cohesion in the Pseudomonas syringae species complex.</title>
        <authorList>
            <person name="Dillon M."/>
            <person name="Thakur S."/>
            <person name="Almeida R.N.D."/>
            <person name="Weir B.S."/>
            <person name="Guttman D.S."/>
        </authorList>
    </citation>
    <scope>NUCLEOTIDE SEQUENCE [LARGE SCALE GENOMIC DNA]</scope>
    <source>
        <strain evidence="1 2">ICMP 9829</strain>
    </source>
</reference>
<evidence type="ECO:0000313" key="1">
    <source>
        <dbReference type="EMBL" id="RMU04718.1"/>
    </source>
</evidence>
<sequence>MSTTTKLNTQLEAATAELESALGAGQPTRSIRTEITRIEGELTALRNAEATAQQEAAKQKATEIQSASQALADAQHAQLDAAAACPELEQLGEQVPAAPRSPKIEAAAAEVAAARAALDDAERIHRNLLTAAGKIQTRLTEEQAKVAAIKQRRSNGDKRDDDAGAMTLLGDDIADLQRLQAGAQAKANAADPHAQIRTLEQAQQRLDRAHAEAGMSIVNDRLQLAEAAFLRAYTAQRVAERAAGLHLSNPSGTYRASTEIKSIISRH</sequence>
<dbReference type="EMBL" id="RBTT01000322">
    <property type="protein sequence ID" value="RMU04718.1"/>
    <property type="molecule type" value="Genomic_DNA"/>
</dbReference>
<accession>A0A3M4TVB5</accession>
<proteinExistence type="predicted"/>
<dbReference type="RefSeq" id="WP_074811328.1">
    <property type="nucleotide sequence ID" value="NZ_RBRV01000276.1"/>
</dbReference>
<gene>
    <name evidence="1" type="ORF">ALP36_04522</name>
</gene>
<dbReference type="Proteomes" id="UP000274212">
    <property type="component" value="Unassembled WGS sequence"/>
</dbReference>
<organism evidence="1 2">
    <name type="scientific">Pseudomonas syringae pv. coriandricola</name>
    <dbReference type="NCBI Taxonomy" id="264453"/>
    <lineage>
        <taxon>Bacteria</taxon>
        <taxon>Pseudomonadati</taxon>
        <taxon>Pseudomonadota</taxon>
        <taxon>Gammaproteobacteria</taxon>
        <taxon>Pseudomonadales</taxon>
        <taxon>Pseudomonadaceae</taxon>
        <taxon>Pseudomonas</taxon>
    </lineage>
</organism>
<comment type="caution">
    <text evidence="1">The sequence shown here is derived from an EMBL/GenBank/DDBJ whole genome shotgun (WGS) entry which is preliminary data.</text>
</comment>
<name>A0A3M4TVB5_9PSED</name>
<protein>
    <submittedName>
        <fullName evidence="1">Uncharacterized protein</fullName>
    </submittedName>
</protein>